<evidence type="ECO:0000256" key="2">
    <source>
        <dbReference type="HAMAP-Rule" id="MF_01940"/>
    </source>
</evidence>
<comment type="function">
    <text evidence="2">Hydrolyzes RNA 2',3'-cyclic phosphodiester to an RNA 2'-phosphomonoester.</text>
</comment>
<dbReference type="PANTHER" id="PTHR35561:SF1">
    <property type="entry name" value="RNA 2',3'-CYCLIC PHOSPHODIESTERASE"/>
    <property type="match status" value="1"/>
</dbReference>
<feature type="short sequence motif" description="HXTX 1" evidence="2">
    <location>
        <begin position="37"/>
        <end position="40"/>
    </location>
</feature>
<dbReference type="EC" id="3.1.4.58" evidence="2"/>
<dbReference type="Proteomes" id="UP001231124">
    <property type="component" value="Unassembled WGS sequence"/>
</dbReference>
<evidence type="ECO:0000256" key="1">
    <source>
        <dbReference type="ARBA" id="ARBA00022801"/>
    </source>
</evidence>
<dbReference type="RefSeq" id="WP_238200993.1">
    <property type="nucleotide sequence ID" value="NZ_BPQE01000001.1"/>
</dbReference>
<dbReference type="InterPro" id="IPR009097">
    <property type="entry name" value="Cyclic_Pdiesterase"/>
</dbReference>
<comment type="caution">
    <text evidence="3">The sequence shown here is derived from an EMBL/GenBank/DDBJ whole genome shotgun (WGS) entry which is preliminary data.</text>
</comment>
<dbReference type="HAMAP" id="MF_01940">
    <property type="entry name" value="RNA_CPDase"/>
    <property type="match status" value="1"/>
</dbReference>
<dbReference type="PANTHER" id="PTHR35561">
    <property type="entry name" value="RNA 2',3'-CYCLIC PHOSPHODIESTERASE"/>
    <property type="match status" value="1"/>
</dbReference>
<dbReference type="GO" id="GO:0016874">
    <property type="term" value="F:ligase activity"/>
    <property type="evidence" value="ECO:0007669"/>
    <property type="project" value="UniProtKB-KW"/>
</dbReference>
<sequence>MPRLFTALAVPPEIAAGLAPFQGGLPGARWIEREDFHLTLRFLGDVERTVAEDFLDLLGEIRPRGPLGVTLEGLSVFGGGKPRAILAAADPSPDLLDLQAEQERLARRAGLAPESRRFTPHVTLARLRREASPEAVAMYLSQAPVFTPLTFTTDRVTVYSARESTGGGPYVAEAEIPFA</sequence>
<keyword evidence="4" id="KW-1185">Reference proteome</keyword>
<name>A0ABU0I1U8_9HYPH</name>
<keyword evidence="3" id="KW-0436">Ligase</keyword>
<keyword evidence="1 2" id="KW-0378">Hydrolase</keyword>
<feature type="active site" description="Proton donor" evidence="2">
    <location>
        <position position="37"/>
    </location>
</feature>
<gene>
    <name evidence="3" type="ORF">QO012_003089</name>
</gene>
<dbReference type="Gene3D" id="3.90.1140.10">
    <property type="entry name" value="Cyclic phosphodiesterase"/>
    <property type="match status" value="1"/>
</dbReference>
<dbReference type="InterPro" id="IPR004175">
    <property type="entry name" value="RNA_CPDase"/>
</dbReference>
<dbReference type="EMBL" id="JAUSVP010000009">
    <property type="protein sequence ID" value="MDQ0448578.1"/>
    <property type="molecule type" value="Genomic_DNA"/>
</dbReference>
<comment type="catalytic activity">
    <reaction evidence="2">
        <text>a 3'-end 2',3'-cyclophospho-ribonucleotide-RNA + H2O = a 3'-end 2'-phospho-ribonucleotide-RNA + H(+)</text>
        <dbReference type="Rhea" id="RHEA:11828"/>
        <dbReference type="Rhea" id="RHEA-COMP:10464"/>
        <dbReference type="Rhea" id="RHEA-COMP:17353"/>
        <dbReference type="ChEBI" id="CHEBI:15377"/>
        <dbReference type="ChEBI" id="CHEBI:15378"/>
        <dbReference type="ChEBI" id="CHEBI:83064"/>
        <dbReference type="ChEBI" id="CHEBI:173113"/>
        <dbReference type="EC" id="3.1.4.58"/>
    </reaction>
</comment>
<reference evidence="3 4" key="1">
    <citation type="submission" date="2023-07" db="EMBL/GenBank/DDBJ databases">
        <title>Genomic Encyclopedia of Type Strains, Phase IV (KMG-IV): sequencing the most valuable type-strain genomes for metagenomic binning, comparative biology and taxonomic classification.</title>
        <authorList>
            <person name="Goeker M."/>
        </authorList>
    </citation>
    <scope>NUCLEOTIDE SEQUENCE [LARGE SCALE GENOMIC DNA]</scope>
    <source>
        <strain evidence="3 4">DSM 19013</strain>
    </source>
</reference>
<dbReference type="SUPFAM" id="SSF55144">
    <property type="entry name" value="LigT-like"/>
    <property type="match status" value="1"/>
</dbReference>
<accession>A0ABU0I1U8</accession>
<organism evidence="3 4">
    <name type="scientific">Methylobacterium aerolatum</name>
    <dbReference type="NCBI Taxonomy" id="418708"/>
    <lineage>
        <taxon>Bacteria</taxon>
        <taxon>Pseudomonadati</taxon>
        <taxon>Pseudomonadota</taxon>
        <taxon>Alphaproteobacteria</taxon>
        <taxon>Hyphomicrobiales</taxon>
        <taxon>Methylobacteriaceae</taxon>
        <taxon>Methylobacterium</taxon>
    </lineage>
</organism>
<dbReference type="Pfam" id="PF13563">
    <property type="entry name" value="2_5_RNA_ligase2"/>
    <property type="match status" value="1"/>
</dbReference>
<evidence type="ECO:0000313" key="3">
    <source>
        <dbReference type="EMBL" id="MDQ0448578.1"/>
    </source>
</evidence>
<feature type="active site" description="Proton acceptor" evidence="2">
    <location>
        <position position="121"/>
    </location>
</feature>
<proteinExistence type="inferred from homology"/>
<dbReference type="NCBIfam" id="TIGR02258">
    <property type="entry name" value="2_5_ligase"/>
    <property type="match status" value="1"/>
</dbReference>
<comment type="similarity">
    <text evidence="2">Belongs to the 2H phosphoesterase superfamily. ThpR family.</text>
</comment>
<evidence type="ECO:0000313" key="4">
    <source>
        <dbReference type="Proteomes" id="UP001231124"/>
    </source>
</evidence>
<feature type="short sequence motif" description="HXTX 2" evidence="2">
    <location>
        <begin position="121"/>
        <end position="124"/>
    </location>
</feature>
<protein>
    <recommendedName>
        <fullName evidence="2">RNA 2',3'-cyclic phosphodiesterase</fullName>
        <shortName evidence="2">RNA 2',3'-CPDase</shortName>
        <ecNumber evidence="2">3.1.4.58</ecNumber>
    </recommendedName>
</protein>